<dbReference type="AlphaFoldDB" id="A0A1H7JYQ6"/>
<feature type="transmembrane region" description="Helical" evidence="2">
    <location>
        <begin position="12"/>
        <end position="34"/>
    </location>
</feature>
<feature type="region of interest" description="Disordered" evidence="1">
    <location>
        <begin position="65"/>
        <end position="91"/>
    </location>
</feature>
<dbReference type="GO" id="GO:0005737">
    <property type="term" value="C:cytoplasm"/>
    <property type="evidence" value="ECO:0007669"/>
    <property type="project" value="TreeGrafter"/>
</dbReference>
<accession>A0A1H7JYQ6</accession>
<evidence type="ECO:0000259" key="3">
    <source>
        <dbReference type="Pfam" id="PF01841"/>
    </source>
</evidence>
<protein>
    <submittedName>
        <fullName evidence="4">Transglutaminase-like superfamily protein</fullName>
    </submittedName>
</protein>
<dbReference type="Proteomes" id="UP000182321">
    <property type="component" value="Unassembled WGS sequence"/>
</dbReference>
<evidence type="ECO:0000313" key="4">
    <source>
        <dbReference type="EMBL" id="SEK79270.1"/>
    </source>
</evidence>
<feature type="compositionally biased region" description="Polar residues" evidence="1">
    <location>
        <begin position="79"/>
        <end position="91"/>
    </location>
</feature>
<keyword evidence="2" id="KW-0812">Transmembrane</keyword>
<dbReference type="PANTHER" id="PTHR46333:SF2">
    <property type="entry name" value="CYTOKINESIS PROTEIN 3"/>
    <property type="match status" value="1"/>
</dbReference>
<keyword evidence="2" id="KW-0472">Membrane</keyword>
<dbReference type="EMBL" id="FNZX01000011">
    <property type="protein sequence ID" value="SEK79270.1"/>
    <property type="molecule type" value="Genomic_DNA"/>
</dbReference>
<keyword evidence="5" id="KW-1185">Reference proteome</keyword>
<sequence>MKKRKKLSSFFKGIIITFTIAILVEGFVLCMPLFGIDVDDTISYVTETIAAAKGFFAQSTSDLSSSEHTLGNGPMEGTGTEQDSSSLDSPVNTGEDYTFDSTVYPYRALLSSEEQAVYNQIYANAVAYNTDIFTLVNELSESELSETINSVFNDHPELFWLNTSYKYGYNKTNAVVQVQLSFGISSDQLDSAKTQFNSVVDSISTAASAYSSDIEKELYIHDAICELTTYNTNADLNQSAYSALVNGSTVCAGYARAFQLICQETGLTCYYLTGTASGGDHAWNIVSIDGDFYNVDLTWDDSISESYGSSVYTYFNLTDADISDDHTRSELGSKLPACTATAMSYSNVYGSTVEKSDIDNNGGQITDGNFTINEPQEPITDWRNEPAPMEDMGAGPTPDMKPNDMGPGFENH</sequence>
<dbReference type="Gene3D" id="3.10.620.30">
    <property type="match status" value="1"/>
</dbReference>
<evidence type="ECO:0000256" key="1">
    <source>
        <dbReference type="SAM" id="MobiDB-lite"/>
    </source>
</evidence>
<reference evidence="5" key="1">
    <citation type="submission" date="2016-10" db="EMBL/GenBank/DDBJ databases">
        <authorList>
            <person name="Varghese N."/>
        </authorList>
    </citation>
    <scope>NUCLEOTIDE SEQUENCE [LARGE SCALE GENOMIC DNA]</scope>
    <source>
        <strain evidence="5">ACV-9</strain>
    </source>
</reference>
<dbReference type="InterPro" id="IPR038765">
    <property type="entry name" value="Papain-like_cys_pep_sf"/>
</dbReference>
<dbReference type="InterPro" id="IPR002931">
    <property type="entry name" value="Transglutaminase-like"/>
</dbReference>
<dbReference type="Pfam" id="PF01841">
    <property type="entry name" value="Transglut_core"/>
    <property type="match status" value="1"/>
</dbReference>
<dbReference type="SUPFAM" id="SSF54001">
    <property type="entry name" value="Cysteine proteinases"/>
    <property type="match status" value="1"/>
</dbReference>
<gene>
    <name evidence="4" type="ORF">SAMN02910377_01821</name>
</gene>
<dbReference type="InterPro" id="IPR052557">
    <property type="entry name" value="CAP/Cytokinesis_protein"/>
</dbReference>
<dbReference type="PANTHER" id="PTHR46333">
    <property type="entry name" value="CYTOKINESIS PROTEIN 3"/>
    <property type="match status" value="1"/>
</dbReference>
<keyword evidence="2" id="KW-1133">Transmembrane helix</keyword>
<evidence type="ECO:0000256" key="2">
    <source>
        <dbReference type="SAM" id="Phobius"/>
    </source>
</evidence>
<evidence type="ECO:0000313" key="5">
    <source>
        <dbReference type="Proteomes" id="UP000182321"/>
    </source>
</evidence>
<name>A0A1H7JYQ6_9FIRM</name>
<proteinExistence type="predicted"/>
<dbReference type="RefSeq" id="WP_074791222.1">
    <property type="nucleotide sequence ID" value="NZ_FNZX01000011.1"/>
</dbReference>
<organism evidence="4 5">
    <name type="scientific">Pseudobutyrivibrio ruminis</name>
    <dbReference type="NCBI Taxonomy" id="46206"/>
    <lineage>
        <taxon>Bacteria</taxon>
        <taxon>Bacillati</taxon>
        <taxon>Bacillota</taxon>
        <taxon>Clostridia</taxon>
        <taxon>Lachnospirales</taxon>
        <taxon>Lachnospiraceae</taxon>
        <taxon>Pseudobutyrivibrio</taxon>
    </lineage>
</organism>
<feature type="domain" description="Transglutaminase-like" evidence="3">
    <location>
        <begin position="210"/>
        <end position="296"/>
    </location>
</feature>
<feature type="region of interest" description="Disordered" evidence="1">
    <location>
        <begin position="367"/>
        <end position="412"/>
    </location>
</feature>